<dbReference type="InterPro" id="IPR018024">
    <property type="entry name" value="CbiM"/>
</dbReference>
<dbReference type="NCBIfam" id="TIGR00123">
    <property type="entry name" value="cbiM"/>
    <property type="match status" value="1"/>
</dbReference>
<dbReference type="GO" id="GO:0015087">
    <property type="term" value="F:cobalt ion transmembrane transporter activity"/>
    <property type="evidence" value="ECO:0007669"/>
    <property type="project" value="UniProtKB-UniRule"/>
</dbReference>
<evidence type="ECO:0000256" key="12">
    <source>
        <dbReference type="HAMAP-Rule" id="MF_01462"/>
    </source>
</evidence>
<reference evidence="13" key="1">
    <citation type="journal article" date="2020" name="ISME J.">
        <title>Gammaproteobacteria mediating utilization of methyl-, sulfur- and petroleum organic compounds in deep ocean hydrothermal plumes.</title>
        <authorList>
            <person name="Zhou Z."/>
            <person name="Liu Y."/>
            <person name="Pan J."/>
            <person name="Cron B.R."/>
            <person name="Toner B.M."/>
            <person name="Anantharaman K."/>
            <person name="Breier J.A."/>
            <person name="Dick G.J."/>
            <person name="Li M."/>
        </authorList>
    </citation>
    <scope>NUCLEOTIDE SEQUENCE</scope>
    <source>
        <strain evidence="13">SZUA-1385</strain>
    </source>
</reference>
<keyword evidence="10 12" id="KW-0472">Membrane</keyword>
<keyword evidence="6 12" id="KW-0169">Cobalamin biosynthesis</keyword>
<dbReference type="Proteomes" id="UP000605144">
    <property type="component" value="Unassembled WGS sequence"/>
</dbReference>
<evidence type="ECO:0000313" key="14">
    <source>
        <dbReference type="Proteomes" id="UP000605144"/>
    </source>
</evidence>
<keyword evidence="7 12" id="KW-0812">Transmembrane</keyword>
<dbReference type="GO" id="GO:0043190">
    <property type="term" value="C:ATP-binding cassette (ABC) transporter complex"/>
    <property type="evidence" value="ECO:0007669"/>
    <property type="project" value="InterPro"/>
</dbReference>
<dbReference type="Gene3D" id="1.10.1760.20">
    <property type="match status" value="1"/>
</dbReference>
<dbReference type="InterPro" id="IPR002751">
    <property type="entry name" value="CbiM/NikMN"/>
</dbReference>
<proteinExistence type="inferred from homology"/>
<dbReference type="NCBIfam" id="NF006184">
    <property type="entry name" value="PRK08319.1"/>
    <property type="match status" value="1"/>
</dbReference>
<comment type="pathway">
    <text evidence="2 12">Cofactor biosynthesis; adenosylcobalamin biosynthesis.</text>
</comment>
<dbReference type="PANTHER" id="PTHR43627">
    <property type="match status" value="1"/>
</dbReference>
<dbReference type="AlphaFoldDB" id="A0A832YSJ6"/>
<keyword evidence="11 12" id="KW-0170">Cobalt</keyword>
<evidence type="ECO:0000256" key="4">
    <source>
        <dbReference type="ARBA" id="ARBA00022448"/>
    </source>
</evidence>
<keyword evidence="3 12" id="KW-0171">Cobalt transport</keyword>
<keyword evidence="4 12" id="KW-0813">Transport</keyword>
<comment type="caution">
    <text evidence="13">The sequence shown here is derived from an EMBL/GenBank/DDBJ whole genome shotgun (WGS) entry which is preliminary data.</text>
</comment>
<dbReference type="PANTHER" id="PTHR43627:SF1">
    <property type="entry name" value="COBALT TRANSPORT PROTEIN CBIM"/>
    <property type="match status" value="1"/>
</dbReference>
<feature type="transmembrane region" description="Helical" evidence="12">
    <location>
        <begin position="78"/>
        <end position="99"/>
    </location>
</feature>
<evidence type="ECO:0000313" key="13">
    <source>
        <dbReference type="EMBL" id="HIP16799.1"/>
    </source>
</evidence>
<evidence type="ECO:0000256" key="5">
    <source>
        <dbReference type="ARBA" id="ARBA00022475"/>
    </source>
</evidence>
<accession>A0A832YSJ6</accession>
<dbReference type="EMBL" id="DQSV01000012">
    <property type="protein sequence ID" value="HIP16799.1"/>
    <property type="molecule type" value="Genomic_DNA"/>
</dbReference>
<comment type="subcellular location">
    <subcellularLocation>
        <location evidence="1">Cell inner membrane</location>
        <topology evidence="1">Multi-pass membrane protein</topology>
    </subcellularLocation>
    <subcellularLocation>
        <location evidence="12">Cell membrane</location>
        <topology evidence="12">Multi-pass membrane protein</topology>
    </subcellularLocation>
</comment>
<gene>
    <name evidence="12" type="primary">cbiM</name>
    <name evidence="13" type="ORF">EYG76_00645</name>
</gene>
<feature type="transmembrane region" description="Helical" evidence="12">
    <location>
        <begin position="139"/>
        <end position="163"/>
    </location>
</feature>
<keyword evidence="5 12" id="KW-1003">Cell membrane</keyword>
<sequence>MHIMEGFLPPEWCAFWYILSGIVVIYGVMQLNKMIKEQPEVKPLLAIAGAFMFILSSLKMPSVTGSCSHPCGNGLGAVLFGVPITAVLGTIVLIFQALLMAHGGITTLGANVFSMGIMGPLAGAIVWKILKGKMKSTWAIMLAAIAADWITYVTTSIELTLAFPGNNPMTTVTTFLGIYAITQVPLAIAEGLLTALLWDKIKELRPDILLKLGVIDESEVPNYTSSLNTNTGGAE</sequence>
<dbReference type="HAMAP" id="MF_01462">
    <property type="entry name" value="CbiM"/>
    <property type="match status" value="1"/>
</dbReference>
<organism evidence="13 14">
    <name type="scientific">Methanothermococcus okinawensis</name>
    <dbReference type="NCBI Taxonomy" id="155863"/>
    <lineage>
        <taxon>Archaea</taxon>
        <taxon>Methanobacteriati</taxon>
        <taxon>Methanobacteriota</taxon>
        <taxon>Methanomada group</taxon>
        <taxon>Methanococci</taxon>
        <taxon>Methanococcales</taxon>
        <taxon>Methanococcaceae</taxon>
        <taxon>Methanothermococcus</taxon>
    </lineage>
</organism>
<protein>
    <recommendedName>
        <fullName evidence="12">Putative cobalt transport protein CbiM</fullName>
    </recommendedName>
    <alternativeName>
        <fullName evidence="12">Energy-coupling factor transporter probable substrate-capture protein CbiM</fullName>
        <shortName evidence="12">ECF transporter S component CbiM</shortName>
    </alternativeName>
</protein>
<keyword evidence="9 12" id="KW-0406">Ion transport</keyword>
<evidence type="ECO:0000256" key="2">
    <source>
        <dbReference type="ARBA" id="ARBA00004953"/>
    </source>
</evidence>
<evidence type="ECO:0000256" key="6">
    <source>
        <dbReference type="ARBA" id="ARBA00022573"/>
    </source>
</evidence>
<evidence type="ECO:0000256" key="9">
    <source>
        <dbReference type="ARBA" id="ARBA00023065"/>
    </source>
</evidence>
<keyword evidence="8 12" id="KW-1133">Transmembrane helix</keyword>
<name>A0A832YSJ6_9EURY</name>
<comment type="subunit">
    <text evidence="12">Forms an energy-coupling factor (ECF) transporter complex composed of an ATP-binding protein (A component, CbiO), a transmembrane protein (T component, CbiQ) and 2 possible substrate-capture proteins (S components, CbiM and CbiN) of unknown stoichimetry.</text>
</comment>
<feature type="transmembrane region" description="Helical" evidence="12">
    <location>
        <begin position="41"/>
        <end position="58"/>
    </location>
</feature>
<comment type="function">
    <text evidence="12">Part of the energy-coupling factor (ECF) transporter complex CbiMNOQ involved in cobalt import.</text>
</comment>
<dbReference type="Pfam" id="PF01891">
    <property type="entry name" value="CbiM"/>
    <property type="match status" value="1"/>
</dbReference>
<dbReference type="FunFam" id="1.10.1760.20:FF:000001">
    <property type="entry name" value="Cobalt transport protein CbiM"/>
    <property type="match status" value="1"/>
</dbReference>
<dbReference type="GO" id="GO:0009236">
    <property type="term" value="P:cobalamin biosynthetic process"/>
    <property type="evidence" value="ECO:0007669"/>
    <property type="project" value="UniProtKB-UniRule"/>
</dbReference>
<feature type="transmembrane region" description="Helical" evidence="12">
    <location>
        <begin position="105"/>
        <end position="127"/>
    </location>
</feature>
<evidence type="ECO:0000256" key="8">
    <source>
        <dbReference type="ARBA" id="ARBA00022989"/>
    </source>
</evidence>
<evidence type="ECO:0000256" key="7">
    <source>
        <dbReference type="ARBA" id="ARBA00022692"/>
    </source>
</evidence>
<evidence type="ECO:0000256" key="1">
    <source>
        <dbReference type="ARBA" id="ARBA00004429"/>
    </source>
</evidence>
<evidence type="ECO:0000256" key="3">
    <source>
        <dbReference type="ARBA" id="ARBA00022426"/>
    </source>
</evidence>
<comment type="similarity">
    <text evidence="12">Belongs to the CbiM family.</text>
</comment>
<dbReference type="UniPathway" id="UPA00148"/>
<evidence type="ECO:0000256" key="10">
    <source>
        <dbReference type="ARBA" id="ARBA00023136"/>
    </source>
</evidence>
<feature type="transmembrane region" description="Helical" evidence="12">
    <location>
        <begin position="12"/>
        <end position="29"/>
    </location>
</feature>
<feature type="transmembrane region" description="Helical" evidence="12">
    <location>
        <begin position="175"/>
        <end position="198"/>
    </location>
</feature>
<evidence type="ECO:0000256" key="11">
    <source>
        <dbReference type="ARBA" id="ARBA00023285"/>
    </source>
</evidence>